<dbReference type="EMBL" id="MUGO01000012">
    <property type="protein sequence ID" value="PQA93757.1"/>
    <property type="molecule type" value="Genomic_DNA"/>
</dbReference>
<dbReference type="RefSeq" id="WP_076452059.1">
    <property type="nucleotide sequence ID" value="NZ_FTOJ01000006.1"/>
</dbReference>
<dbReference type="Proteomes" id="UP000238314">
    <property type="component" value="Unassembled WGS sequence"/>
</dbReference>
<reference evidence="2 5" key="1">
    <citation type="submission" date="2016-11" db="EMBL/GenBank/DDBJ databases">
        <title>Whole genomes of Flavobacteriaceae.</title>
        <authorList>
            <person name="Stine C."/>
            <person name="Li C."/>
            <person name="Tadesse D."/>
        </authorList>
    </citation>
    <scope>NUCLEOTIDE SEQUENCE [LARGE SCALE GENOMIC DNA]</scope>
    <source>
        <strain evidence="2 5">DSM 21068</strain>
    </source>
</reference>
<evidence type="ECO:0000313" key="4">
    <source>
        <dbReference type="Proteomes" id="UP000186246"/>
    </source>
</evidence>
<evidence type="ECO:0000313" key="5">
    <source>
        <dbReference type="Proteomes" id="UP000238314"/>
    </source>
</evidence>
<organism evidence="3 4">
    <name type="scientific">Chryseobacterium piscicola</name>
    <dbReference type="NCBI Taxonomy" id="551459"/>
    <lineage>
        <taxon>Bacteria</taxon>
        <taxon>Pseudomonadati</taxon>
        <taxon>Bacteroidota</taxon>
        <taxon>Flavobacteriia</taxon>
        <taxon>Flavobacteriales</taxon>
        <taxon>Weeksellaceae</taxon>
        <taxon>Chryseobacterium group</taxon>
        <taxon>Chryseobacterium</taxon>
    </lineage>
</organism>
<dbReference type="AlphaFoldDB" id="A0A1N7N4F3"/>
<keyword evidence="1" id="KW-0732">Signal</keyword>
<dbReference type="EMBL" id="FTOJ01000006">
    <property type="protein sequence ID" value="SIS93039.1"/>
    <property type="molecule type" value="Genomic_DNA"/>
</dbReference>
<accession>A0A1N7N4F3</accession>
<evidence type="ECO:0008006" key="6">
    <source>
        <dbReference type="Google" id="ProtNLM"/>
    </source>
</evidence>
<keyword evidence="5" id="KW-1185">Reference proteome</keyword>
<reference evidence="3" key="2">
    <citation type="submission" date="2017-01" db="EMBL/GenBank/DDBJ databases">
        <authorList>
            <person name="Mah S.A."/>
            <person name="Swanson W.J."/>
            <person name="Moy G.W."/>
            <person name="Vacquier V.D."/>
        </authorList>
    </citation>
    <scope>NUCLEOTIDE SEQUENCE [LARGE SCALE GENOMIC DNA]</scope>
    <source>
        <strain evidence="3">DSM 21068</strain>
    </source>
</reference>
<name>A0A1N7N4F3_9FLAO</name>
<evidence type="ECO:0000313" key="3">
    <source>
        <dbReference type="EMBL" id="SIS93039.1"/>
    </source>
</evidence>
<gene>
    <name evidence="2" type="ORF">B0A70_08170</name>
    <name evidence="3" type="ORF">SAMN05421796_106182</name>
</gene>
<reference evidence="4" key="3">
    <citation type="submission" date="2017-01" db="EMBL/GenBank/DDBJ databases">
        <authorList>
            <person name="Varghese N."/>
            <person name="Submissions S."/>
        </authorList>
    </citation>
    <scope>NUCLEOTIDE SEQUENCE [LARGE SCALE GENOMIC DNA]</scope>
    <source>
        <strain evidence="4">DSM 21068</strain>
    </source>
</reference>
<dbReference type="STRING" id="551459.SAMN05421796_106182"/>
<sequence>MLKKTIFSLFVFLFTSLSFAQEKIKYFDNNWKETTQKKAFYYRPLPLLKKGNLQLLRDFYMQNKAMQMQGYYADGIEKNFVGELFWYRSDGEDNYDNIYINKSNQKKLSYYFDDGTLWKTVEYGDSLKNGKTVELKTDGSLLGESIYKNGHLISGILGANYNSGNYKRYNKKTKNDESVDLPDYKGDDRNYSTVYYWKSTLKTAVEFTYLNGKLITEKNFDENGNLLQQIDSTSYFKNTDELKNGREYFYDTYKSGIKLAPLFIEYRSYGFSDVKLDYISHLILYRGTIHFLEKHPEKNLYRLTEYNFFKENENHFMRLKLNFRSENVWETLEKFLDEETQLIPVSEIENYSKEKIFEKFSQKTWKNKDLKNKPILEELYFASPNFMEKKLKTPSKTETNDKESALIYLNIAPGKYVLFRENGGYFIPKITGDIIEIPNFILN</sequence>
<evidence type="ECO:0000256" key="1">
    <source>
        <dbReference type="SAM" id="SignalP"/>
    </source>
</evidence>
<dbReference type="Proteomes" id="UP000186246">
    <property type="component" value="Unassembled WGS sequence"/>
</dbReference>
<dbReference type="OrthoDB" id="830908at2"/>
<proteinExistence type="predicted"/>
<protein>
    <recommendedName>
        <fullName evidence="6">Antitoxin component YwqK of the YwqJK toxin-antitoxin module</fullName>
    </recommendedName>
</protein>
<feature type="signal peptide" evidence="1">
    <location>
        <begin position="1"/>
        <end position="20"/>
    </location>
</feature>
<evidence type="ECO:0000313" key="2">
    <source>
        <dbReference type="EMBL" id="PQA93757.1"/>
    </source>
</evidence>
<feature type="chain" id="PRO_5044563883" description="Antitoxin component YwqK of the YwqJK toxin-antitoxin module" evidence="1">
    <location>
        <begin position="21"/>
        <end position="443"/>
    </location>
</feature>